<dbReference type="GO" id="GO:0017000">
    <property type="term" value="P:antibiotic biosynthetic process"/>
    <property type="evidence" value="ECO:0007669"/>
    <property type="project" value="InterPro"/>
</dbReference>
<keyword evidence="5" id="KW-0106">Calcium</keyword>
<dbReference type="Gene3D" id="1.10.1400.10">
    <property type="match status" value="1"/>
</dbReference>
<dbReference type="EMBL" id="BMJQ01000039">
    <property type="protein sequence ID" value="GGF51357.1"/>
    <property type="molecule type" value="Genomic_DNA"/>
</dbReference>
<comment type="cofactor">
    <cofactor evidence="5">
        <name>Ca(2+)</name>
        <dbReference type="ChEBI" id="CHEBI:29108"/>
    </cofactor>
    <text evidence="5">Binds 1 Ca(2+) ion per dimer.</text>
</comment>
<keyword evidence="3" id="KW-0865">Zymogen</keyword>
<dbReference type="InterPro" id="IPR043146">
    <property type="entry name" value="Penicillin_amidase_N_B-knob"/>
</dbReference>
<keyword evidence="2" id="KW-0378">Hydrolase</keyword>
<dbReference type="CDD" id="cd03747">
    <property type="entry name" value="Ntn_PGA_like"/>
    <property type="match status" value="1"/>
</dbReference>
<dbReference type="InterPro" id="IPR014395">
    <property type="entry name" value="Pen/GL7ACA/AHL_acylase"/>
</dbReference>
<keyword evidence="5" id="KW-0479">Metal-binding</keyword>
<dbReference type="GO" id="GO:0016811">
    <property type="term" value="F:hydrolase activity, acting on carbon-nitrogen (but not peptide) bonds, in linear amides"/>
    <property type="evidence" value="ECO:0007669"/>
    <property type="project" value="InterPro"/>
</dbReference>
<proteinExistence type="inferred from homology"/>
<dbReference type="PANTHER" id="PTHR34218:SF4">
    <property type="entry name" value="ACYL-HOMOSERINE LACTONE ACYLASE QUIP"/>
    <property type="match status" value="1"/>
</dbReference>
<evidence type="ECO:0000313" key="7">
    <source>
        <dbReference type="Proteomes" id="UP000646365"/>
    </source>
</evidence>
<evidence type="ECO:0000256" key="3">
    <source>
        <dbReference type="ARBA" id="ARBA00023145"/>
    </source>
</evidence>
<feature type="active site" description="Nucleophile" evidence="4">
    <location>
        <position position="245"/>
    </location>
</feature>
<evidence type="ECO:0000313" key="6">
    <source>
        <dbReference type="EMBL" id="GGF51357.1"/>
    </source>
</evidence>
<evidence type="ECO:0000256" key="1">
    <source>
        <dbReference type="ARBA" id="ARBA00006586"/>
    </source>
</evidence>
<dbReference type="InterPro" id="IPR002692">
    <property type="entry name" value="S45"/>
</dbReference>
<name>A0A8J2Z0U4_9PROT</name>
<dbReference type="PIRSF" id="PIRSF001227">
    <property type="entry name" value="Pen_acylase"/>
    <property type="match status" value="1"/>
</dbReference>
<dbReference type="InterPro" id="IPR043147">
    <property type="entry name" value="Penicillin_amidase_A-knob"/>
</dbReference>
<organism evidence="6 7">
    <name type="scientific">Aliidongia dinghuensis</name>
    <dbReference type="NCBI Taxonomy" id="1867774"/>
    <lineage>
        <taxon>Bacteria</taxon>
        <taxon>Pseudomonadati</taxon>
        <taxon>Pseudomonadota</taxon>
        <taxon>Alphaproteobacteria</taxon>
        <taxon>Rhodospirillales</taxon>
        <taxon>Dongiaceae</taxon>
        <taxon>Aliidongia</taxon>
    </lineage>
</organism>
<dbReference type="Gene3D" id="2.30.120.10">
    <property type="match status" value="1"/>
</dbReference>
<dbReference type="Pfam" id="PF01804">
    <property type="entry name" value="Penicil_amidase"/>
    <property type="match status" value="1"/>
</dbReference>
<evidence type="ECO:0000256" key="4">
    <source>
        <dbReference type="PIRSR" id="PIRSR001227-1"/>
    </source>
</evidence>
<feature type="binding site" evidence="5">
    <location>
        <position position="317"/>
    </location>
    <ligand>
        <name>Ca(2+)</name>
        <dbReference type="ChEBI" id="CHEBI:29108"/>
    </ligand>
</feature>
<dbReference type="RefSeq" id="WP_189052601.1">
    <property type="nucleotide sequence ID" value="NZ_BMJQ01000039.1"/>
</dbReference>
<evidence type="ECO:0000256" key="5">
    <source>
        <dbReference type="PIRSR" id="PIRSR001227-2"/>
    </source>
</evidence>
<dbReference type="Gene3D" id="1.10.439.10">
    <property type="entry name" value="Penicillin Amidohydrolase, domain 1"/>
    <property type="match status" value="1"/>
</dbReference>
<accession>A0A8J2Z0U4</accession>
<dbReference type="Proteomes" id="UP000646365">
    <property type="component" value="Unassembled WGS sequence"/>
</dbReference>
<feature type="binding site" evidence="5">
    <location>
        <position position="320"/>
    </location>
    <ligand>
        <name>Ca(2+)</name>
        <dbReference type="ChEBI" id="CHEBI:29108"/>
    </ligand>
</feature>
<comment type="caution">
    <text evidence="6">The sequence shown here is derived from an EMBL/GenBank/DDBJ whole genome shotgun (WGS) entry which is preliminary data.</text>
</comment>
<reference evidence="6" key="2">
    <citation type="submission" date="2020-09" db="EMBL/GenBank/DDBJ databases">
        <authorList>
            <person name="Sun Q."/>
            <person name="Zhou Y."/>
        </authorList>
    </citation>
    <scope>NUCLEOTIDE SEQUENCE</scope>
    <source>
        <strain evidence="6">CGMCC 1.15725</strain>
    </source>
</reference>
<dbReference type="AlphaFoldDB" id="A0A8J2Z0U4"/>
<reference evidence="6" key="1">
    <citation type="journal article" date="2014" name="Int. J. Syst. Evol. Microbiol.">
        <title>Complete genome sequence of Corynebacterium casei LMG S-19264T (=DSM 44701T), isolated from a smear-ripened cheese.</title>
        <authorList>
            <consortium name="US DOE Joint Genome Institute (JGI-PGF)"/>
            <person name="Walter F."/>
            <person name="Albersmeier A."/>
            <person name="Kalinowski J."/>
            <person name="Ruckert C."/>
        </authorList>
    </citation>
    <scope>NUCLEOTIDE SEQUENCE</scope>
    <source>
        <strain evidence="6">CGMCC 1.15725</strain>
    </source>
</reference>
<keyword evidence="7" id="KW-1185">Reference proteome</keyword>
<sequence>MRWLKRLSLFLIIVVLAAAGGGWAFLRASLPQTTGTLKLTGLEHPVSVVRDAAGVPTIKAESRHDLYLALGYVHAQDRLWQMDLQRRLTQGRLSELFGPAALSTDQYMRTIGLYRHAAGGVQYLSPEYKEVLDTYAAGVNAFIASGKPLPIEFTVLGYKPEPWAPADTLVIAKLFDLQLNGNYRLELLRAQMAKSLSADEIHELFPDYPKEGPVALGKVAELTRDQPLDRLLAALPGPIEPERESNNWVVDGAHSVTGKPLLANDPHLDYGAPVIWYLARLEAPGVDQTGSFIAGSPSLILGHNDRIAWGYTTTNADVEDVFVEKLDPADPTRYLTPDGSAPFDTIREEIKIKGAAPQTLTVRSTRHGPVISDLAGHPKAEAGTVLALQTTFLVDDDRSSEAQWRSGFARGWPSWVEALRLFTAPMQNMVYADRDGNIGFFAPGEIPIRKKGDGTMPVPGWTGEYDWNGWVPFEELPQAFNPPSGHIATANNKIVPDSYPYLITHDWEVPYRAARIEAGLAETPRQSIETSAAIQADTVSLTAKHLLPLMLKAEPADDRQRAAMDLLAHWDARMQADRPEPLIFMAWLKALNKHLYQPALGDLFTSYWAMRPLATEGVLSQHPHWCGTGGCPAALTAALADALDELTAAYGADMSAWRWGTAHQALFAHPMFHRLPVLKRIFDRSVPADGSVDTVDAGAFQFSNPDGPFTDIHGPAMRAIYDLSDLDKSVFLTALGQSAHVLSPHYADLLPRWRSFDWLRLPHDPTGDTLTLVP</sequence>
<feature type="binding site" evidence="5">
    <location>
        <position position="186"/>
    </location>
    <ligand>
        <name>Ca(2+)</name>
        <dbReference type="ChEBI" id="CHEBI:29108"/>
    </ligand>
</feature>
<dbReference type="InterPro" id="IPR023343">
    <property type="entry name" value="Penicillin_amidase_dom1"/>
</dbReference>
<gene>
    <name evidence="6" type="ORF">GCM10011611_67280</name>
</gene>
<evidence type="ECO:0000256" key="2">
    <source>
        <dbReference type="ARBA" id="ARBA00022801"/>
    </source>
</evidence>
<protein>
    <submittedName>
        <fullName evidence="6">Penicillin amidase</fullName>
    </submittedName>
</protein>
<comment type="similarity">
    <text evidence="1">Belongs to the peptidase S45 family.</text>
</comment>
<dbReference type="SUPFAM" id="SSF56235">
    <property type="entry name" value="N-terminal nucleophile aminohydrolases (Ntn hydrolases)"/>
    <property type="match status" value="1"/>
</dbReference>
<dbReference type="GO" id="GO:0046872">
    <property type="term" value="F:metal ion binding"/>
    <property type="evidence" value="ECO:0007669"/>
    <property type="project" value="UniProtKB-KW"/>
</dbReference>
<dbReference type="PANTHER" id="PTHR34218">
    <property type="entry name" value="PEPTIDASE S45 PENICILLIN AMIDASE"/>
    <property type="match status" value="1"/>
</dbReference>
<dbReference type="Gene3D" id="3.60.20.10">
    <property type="entry name" value="Glutamine Phosphoribosylpyrophosphate, subunit 1, domain 1"/>
    <property type="match status" value="1"/>
</dbReference>
<dbReference type="InterPro" id="IPR029055">
    <property type="entry name" value="Ntn_hydrolases_N"/>
</dbReference>